<dbReference type="SMART" id="SM01329">
    <property type="entry name" value="Iso_dh"/>
    <property type="match status" value="1"/>
</dbReference>
<evidence type="ECO:0000256" key="2">
    <source>
        <dbReference type="ARBA" id="ARBA00001946"/>
    </source>
</evidence>
<evidence type="ECO:0000313" key="11">
    <source>
        <dbReference type="Proteomes" id="UP000886595"/>
    </source>
</evidence>
<sequence length="232" mass="25846">MDDVMVSVPRLIASHAGDEMTQLIFPYLELDIKYFDLGLPNRDSTDDKVTKESAEATLKYNVAIKCATITPDETRVRGFGLKKMWRSPNGTIRNILNGTVFRELIICRNIPCIVPGWTKPICIGRHAFGDQYRATDIIVNEPGKLKLIFEPSGSSRKTEFEVFNFTGAGGVALAMYNTDESIRAFAESSVTVRSPGVRPRLSKGRYGHVSTHLDNPTCPVTGLRSRRTHNLL</sequence>
<comment type="cofactor">
    <cofactor evidence="2">
        <name>Mg(2+)</name>
        <dbReference type="ChEBI" id="CHEBI:18420"/>
    </cofactor>
</comment>
<keyword evidence="4" id="KW-0816">Tricarboxylic acid cycle</keyword>
<keyword evidence="11" id="KW-1185">Reference proteome</keyword>
<evidence type="ECO:0000256" key="6">
    <source>
        <dbReference type="ARBA" id="ARBA00022842"/>
    </source>
</evidence>
<protein>
    <recommendedName>
        <fullName evidence="9">Isopropylmalate dehydrogenase-like domain-containing protein</fullName>
    </recommendedName>
</protein>
<evidence type="ECO:0000256" key="1">
    <source>
        <dbReference type="ARBA" id="ARBA00001936"/>
    </source>
</evidence>
<evidence type="ECO:0000259" key="9">
    <source>
        <dbReference type="SMART" id="SM01329"/>
    </source>
</evidence>
<dbReference type="InterPro" id="IPR024084">
    <property type="entry name" value="IsoPropMal-DH-like_dom"/>
</dbReference>
<keyword evidence="5" id="KW-0479">Metal-binding</keyword>
<dbReference type="InterPro" id="IPR004790">
    <property type="entry name" value="Isocitrate_DH_NADP"/>
</dbReference>
<dbReference type="OrthoDB" id="248923at2759"/>
<organism evidence="10 11">
    <name type="scientific">Brassica carinata</name>
    <name type="common">Ethiopian mustard</name>
    <name type="synonym">Abyssinian cabbage</name>
    <dbReference type="NCBI Taxonomy" id="52824"/>
    <lineage>
        <taxon>Eukaryota</taxon>
        <taxon>Viridiplantae</taxon>
        <taxon>Streptophyta</taxon>
        <taxon>Embryophyta</taxon>
        <taxon>Tracheophyta</taxon>
        <taxon>Spermatophyta</taxon>
        <taxon>Magnoliopsida</taxon>
        <taxon>eudicotyledons</taxon>
        <taxon>Gunneridae</taxon>
        <taxon>Pentapetalae</taxon>
        <taxon>rosids</taxon>
        <taxon>malvids</taxon>
        <taxon>Brassicales</taxon>
        <taxon>Brassicaceae</taxon>
        <taxon>Brassiceae</taxon>
        <taxon>Brassica</taxon>
    </lineage>
</organism>
<dbReference type="GO" id="GO:0006102">
    <property type="term" value="P:isocitrate metabolic process"/>
    <property type="evidence" value="ECO:0007669"/>
    <property type="project" value="InterPro"/>
</dbReference>
<proteinExistence type="inferred from homology"/>
<keyword evidence="8" id="KW-0464">Manganese</keyword>
<comment type="cofactor">
    <cofactor evidence="1">
        <name>Mn(2+)</name>
        <dbReference type="ChEBI" id="CHEBI:29035"/>
    </cofactor>
</comment>
<dbReference type="EMBL" id="JAAMPC010000016">
    <property type="protein sequence ID" value="KAG2251023.1"/>
    <property type="molecule type" value="Genomic_DNA"/>
</dbReference>
<dbReference type="GO" id="GO:0006739">
    <property type="term" value="P:NADP+ metabolic process"/>
    <property type="evidence" value="ECO:0007669"/>
    <property type="project" value="TreeGrafter"/>
</dbReference>
<evidence type="ECO:0000256" key="5">
    <source>
        <dbReference type="ARBA" id="ARBA00022723"/>
    </source>
</evidence>
<dbReference type="Proteomes" id="UP000886595">
    <property type="component" value="Unassembled WGS sequence"/>
</dbReference>
<dbReference type="GO" id="GO:0046872">
    <property type="term" value="F:metal ion binding"/>
    <property type="evidence" value="ECO:0007669"/>
    <property type="project" value="UniProtKB-KW"/>
</dbReference>
<dbReference type="GO" id="GO:0005739">
    <property type="term" value="C:mitochondrion"/>
    <property type="evidence" value="ECO:0007669"/>
    <property type="project" value="TreeGrafter"/>
</dbReference>
<dbReference type="Pfam" id="PF00180">
    <property type="entry name" value="Iso_dh"/>
    <property type="match status" value="1"/>
</dbReference>
<gene>
    <name evidence="10" type="ORF">Bca52824_081159</name>
</gene>
<keyword evidence="6" id="KW-0460">Magnesium</keyword>
<dbReference type="SUPFAM" id="SSF53659">
    <property type="entry name" value="Isocitrate/Isopropylmalate dehydrogenase-like"/>
    <property type="match status" value="1"/>
</dbReference>
<comment type="caution">
    <text evidence="10">The sequence shown here is derived from an EMBL/GenBank/DDBJ whole genome shotgun (WGS) entry which is preliminary data.</text>
</comment>
<name>A0A8X7PHD3_BRACI</name>
<evidence type="ECO:0000313" key="10">
    <source>
        <dbReference type="EMBL" id="KAG2251023.1"/>
    </source>
</evidence>
<keyword evidence="7" id="KW-0560">Oxidoreductase</keyword>
<reference evidence="10 11" key="1">
    <citation type="submission" date="2020-02" db="EMBL/GenBank/DDBJ databases">
        <authorList>
            <person name="Ma Q."/>
            <person name="Huang Y."/>
            <person name="Song X."/>
            <person name="Pei D."/>
        </authorList>
    </citation>
    <scope>NUCLEOTIDE SEQUENCE [LARGE SCALE GENOMIC DNA]</scope>
    <source>
        <strain evidence="10">Sxm20200214</strain>
        <tissue evidence="10">Leaf</tissue>
    </source>
</reference>
<accession>A0A8X7PHD3</accession>
<evidence type="ECO:0000256" key="7">
    <source>
        <dbReference type="ARBA" id="ARBA00023002"/>
    </source>
</evidence>
<dbReference type="Gene3D" id="3.40.718.10">
    <property type="entry name" value="Isopropylmalate Dehydrogenase"/>
    <property type="match status" value="1"/>
</dbReference>
<dbReference type="AlphaFoldDB" id="A0A8X7PHD3"/>
<feature type="domain" description="Isopropylmalate dehydrogenase-like" evidence="9">
    <location>
        <begin position="11"/>
        <end position="232"/>
    </location>
</feature>
<dbReference type="PANTHER" id="PTHR11822:SF30">
    <property type="entry name" value="PEROXISOMAL ISOCITRATE DEHYDROGENASE [NADP]"/>
    <property type="match status" value="1"/>
</dbReference>
<comment type="similarity">
    <text evidence="3">Belongs to the isocitrate and isopropylmalate dehydrogenases family.</text>
</comment>
<dbReference type="GO" id="GO:0006099">
    <property type="term" value="P:tricarboxylic acid cycle"/>
    <property type="evidence" value="ECO:0007669"/>
    <property type="project" value="UniProtKB-KW"/>
</dbReference>
<evidence type="ECO:0000256" key="8">
    <source>
        <dbReference type="ARBA" id="ARBA00023211"/>
    </source>
</evidence>
<evidence type="ECO:0000256" key="4">
    <source>
        <dbReference type="ARBA" id="ARBA00022532"/>
    </source>
</evidence>
<dbReference type="PANTHER" id="PTHR11822">
    <property type="entry name" value="NADP-SPECIFIC ISOCITRATE DEHYDROGENASE"/>
    <property type="match status" value="1"/>
</dbReference>
<dbReference type="GO" id="GO:0004450">
    <property type="term" value="F:isocitrate dehydrogenase (NADP+) activity"/>
    <property type="evidence" value="ECO:0007669"/>
    <property type="project" value="InterPro"/>
</dbReference>
<evidence type="ECO:0000256" key="3">
    <source>
        <dbReference type="ARBA" id="ARBA00007769"/>
    </source>
</evidence>